<dbReference type="InterPro" id="IPR009898">
    <property type="entry name" value="DUF1440"/>
</dbReference>
<proteinExistence type="predicted"/>
<accession>A0A1W7A845</accession>
<dbReference type="Proteomes" id="UP000194154">
    <property type="component" value="Chromosome"/>
</dbReference>
<dbReference type="RefSeq" id="WP_086041491.1">
    <property type="nucleotide sequence ID" value="NZ_CBCRZA010000011.1"/>
</dbReference>
<keyword evidence="2" id="KW-1185">Reference proteome</keyword>
<gene>
    <name evidence="1" type="primary">yagU</name>
    <name evidence="1" type="ORF">MCCS_00990</name>
</gene>
<dbReference type="GeneID" id="35294256"/>
<reference evidence="1 2" key="1">
    <citation type="journal article" date="2017" name="Int. J. Syst. Evol. Microbiol.">
        <title>Macrococcus canis sp. nov., a skin bacterium associated with infections in dogs.</title>
        <authorList>
            <person name="Gobeli Brawand S."/>
            <person name="Cotting K."/>
            <person name="Gomez-Sanz E."/>
            <person name="Collaud A."/>
            <person name="Thomann A."/>
            <person name="Brodard I."/>
            <person name="Rodriguez-Campos S."/>
            <person name="Strauss C."/>
            <person name="Perreten V."/>
        </authorList>
    </citation>
    <scope>NUCLEOTIDE SEQUENCE [LARGE SCALE GENOMIC DNA]</scope>
    <source>
        <strain evidence="1 2">KM45013</strain>
    </source>
</reference>
<name>A0A1W7A845_9STAP</name>
<sequence>MNRTRLIATAVTAGFIGGMVKMGYENLLPPRTPEREKETPPETLLRQAGVPESIRNFTYTYSGQQLPLTTYIVHHSFSIGAAVPYALLKDKLPVLSLGKGSLYGTGVFVLFHELILPLTKTIPAPKDQPFEEHFSELLGHIVWMYTIDRILKSEMK</sequence>
<dbReference type="Pfam" id="PF07274">
    <property type="entry name" value="DUF1440"/>
    <property type="match status" value="1"/>
</dbReference>
<evidence type="ECO:0000313" key="2">
    <source>
        <dbReference type="Proteomes" id="UP000194154"/>
    </source>
</evidence>
<dbReference type="STRING" id="1855823.MCCS_00990"/>
<organism evidence="1 2">
    <name type="scientific">Macrococcoides canis</name>
    <dbReference type="NCBI Taxonomy" id="1855823"/>
    <lineage>
        <taxon>Bacteria</taxon>
        <taxon>Bacillati</taxon>
        <taxon>Bacillota</taxon>
        <taxon>Bacilli</taxon>
        <taxon>Bacillales</taxon>
        <taxon>Staphylococcaceae</taxon>
        <taxon>Macrococcoides</taxon>
    </lineage>
</organism>
<protein>
    <submittedName>
        <fullName evidence="1">Inner membrane protein YagU</fullName>
    </submittedName>
</protein>
<dbReference type="AlphaFoldDB" id="A0A1W7A845"/>
<dbReference type="KEGG" id="mcak:MCCS_00990"/>
<dbReference type="EMBL" id="CP021059">
    <property type="protein sequence ID" value="ARQ05771.1"/>
    <property type="molecule type" value="Genomic_DNA"/>
</dbReference>
<evidence type="ECO:0000313" key="1">
    <source>
        <dbReference type="EMBL" id="ARQ05771.1"/>
    </source>
</evidence>
<dbReference type="OrthoDB" id="1629003at2"/>